<feature type="coiled-coil region" evidence="1">
    <location>
        <begin position="451"/>
        <end position="599"/>
    </location>
</feature>
<feature type="compositionally biased region" description="Polar residues" evidence="2">
    <location>
        <begin position="285"/>
        <end position="303"/>
    </location>
</feature>
<dbReference type="Pfam" id="PF15254">
    <property type="entry name" value="CCDC14"/>
    <property type="match status" value="3"/>
</dbReference>
<evidence type="ECO:0000256" key="1">
    <source>
        <dbReference type="SAM" id="Coils"/>
    </source>
</evidence>
<feature type="region of interest" description="Disordered" evidence="2">
    <location>
        <begin position="280"/>
        <end position="303"/>
    </location>
</feature>
<reference evidence="3" key="3">
    <citation type="submission" date="2025-08" db="UniProtKB">
        <authorList>
            <consortium name="Ensembl"/>
        </authorList>
    </citation>
    <scope>IDENTIFICATION</scope>
</reference>
<dbReference type="AlphaFoldDB" id="W5KC50"/>
<proteinExistence type="predicted"/>
<evidence type="ECO:0000313" key="3">
    <source>
        <dbReference type="Ensembl" id="ENSAMXP00000005161.2"/>
    </source>
</evidence>
<dbReference type="InParanoid" id="W5KC50"/>
<dbReference type="HOGENOM" id="CLU_015403_0_0_1"/>
<evidence type="ECO:0000313" key="4">
    <source>
        <dbReference type="Proteomes" id="UP000018467"/>
    </source>
</evidence>
<dbReference type="PANTHER" id="PTHR22367">
    <property type="entry name" value="COILED-COIL DOMAIN-CONTAINING PROTEIN 14"/>
    <property type="match status" value="1"/>
</dbReference>
<sequence length="874" mass="95960">MARQGKPRLKVVSSGRLTGCGRGQATRKTVVGRRVAVLEPAYSLYSTDSEDQVTTVHKGLDRCAALLNGMLQAEKTAESKESKSKSHFPKTTSSKLKSKVVSGKVEAEKKKSGKKSSLVSHISRKPAPVQKTILCSQSRTKALTPLTHSEHIQPHSLPLACPLTAGTVTTEQQTSTVFNCRLATSTPVLNPQIPTPEHSQVPPRESDGQLHYFTQQWDIGTGGQSSQHGPPVHYTASLPVPPAVQQHPGASTASVHQATTIPGANGKLRVPSPLLSAPHLVGSDGRSTPIESCNRSSTNPSPTMATHVPLLQVPITSHSQAHPQPTLVYAGPYEKHQQKLSTEESSDECGGCSSEEDELTLVDTTPVRDTSCQTSINNPILFPIQKGKTSSPEKTAKKVMTVKYLLGELKTLVANQDSDAVRLISEVEQSISLLPAMVGSTNVQAELALALQPLRSENAQLRRRLRILNQQLLERERAERQARPVDCTLELATLQSLNLTLQTQLSDSQRELGNLQQENQRLQRDLEDKEIDLQKSKEQSKVEISRIRLDVSEALAEMRNCQAKLEASEREKVALTWNVQQKEAEITKLLEIIGNLQKKSSSAKETACHFAQTDMPKPPSQLTKSVLDLYENQEKQTAKPDRVSNTIKTYLQTLESTGHDTYIHQSDLHPCPLSPPSIDQGRVVEESGKLHETRRLIIPQDSQAGGKIQEGDDRDRAFVPLRETARVQPAAKVTQKDFPKQKQVDGVSDHPGLNFLGLAFEKLGLPTQDLKVLDDGKNFLSHAKEGTVHPELSQQSQTVRRCLQMGEESAYTGRPSVFENTLSSCDIKSLASDWSVNSWSTFNTRDEQNFRNGLAALDASIASLQKTLKAELKK</sequence>
<keyword evidence="4" id="KW-1185">Reference proteome</keyword>
<dbReference type="GeneTree" id="ENSGT00390000017916"/>
<feature type="region of interest" description="Disordered" evidence="2">
    <location>
        <begin position="75"/>
        <end position="123"/>
    </location>
</feature>
<protein>
    <submittedName>
        <fullName evidence="3">Coiled-coil domain containing 14</fullName>
    </submittedName>
</protein>
<organism evidence="3 4">
    <name type="scientific">Astyanax mexicanus</name>
    <name type="common">Blind cave fish</name>
    <name type="synonym">Astyanax fasciatus mexicanus</name>
    <dbReference type="NCBI Taxonomy" id="7994"/>
    <lineage>
        <taxon>Eukaryota</taxon>
        <taxon>Metazoa</taxon>
        <taxon>Chordata</taxon>
        <taxon>Craniata</taxon>
        <taxon>Vertebrata</taxon>
        <taxon>Euteleostomi</taxon>
        <taxon>Actinopterygii</taxon>
        <taxon>Neopterygii</taxon>
        <taxon>Teleostei</taxon>
        <taxon>Ostariophysi</taxon>
        <taxon>Characiformes</taxon>
        <taxon>Characoidei</taxon>
        <taxon>Acestrorhamphidae</taxon>
        <taxon>Acestrorhamphinae</taxon>
        <taxon>Astyanax</taxon>
    </lineage>
</organism>
<feature type="compositionally biased region" description="Low complexity" evidence="2">
    <location>
        <begin position="93"/>
        <end position="104"/>
    </location>
</feature>
<dbReference type="eggNOG" id="ENOG502R84N">
    <property type="taxonomic scope" value="Eukaryota"/>
</dbReference>
<dbReference type="STRING" id="7994.ENSAMXP00000005161"/>
<dbReference type="PANTHER" id="PTHR22367:SF2">
    <property type="entry name" value="COILED-COIL DOMAIN-CONTAINING PROTEIN 14"/>
    <property type="match status" value="1"/>
</dbReference>
<reference evidence="4" key="2">
    <citation type="journal article" date="2014" name="Nat. Commun.">
        <title>The cavefish genome reveals candidate genes for eye loss.</title>
        <authorList>
            <person name="McGaugh S.E."/>
            <person name="Gross J.B."/>
            <person name="Aken B."/>
            <person name="Blin M."/>
            <person name="Borowsky R."/>
            <person name="Chalopin D."/>
            <person name="Hinaux H."/>
            <person name="Jeffery W.R."/>
            <person name="Keene A."/>
            <person name="Ma L."/>
            <person name="Minx P."/>
            <person name="Murphy D."/>
            <person name="O'Quin K.E."/>
            <person name="Retaux S."/>
            <person name="Rohner N."/>
            <person name="Searle S.M."/>
            <person name="Stahl B.A."/>
            <person name="Tabin C."/>
            <person name="Volff J.N."/>
            <person name="Yoshizawa M."/>
            <person name="Warren W.C."/>
        </authorList>
    </citation>
    <scope>NUCLEOTIDE SEQUENCE [LARGE SCALE GENOMIC DNA]</scope>
    <source>
        <strain evidence="4">female</strain>
    </source>
</reference>
<dbReference type="GO" id="GO:0071539">
    <property type="term" value="P:protein localization to centrosome"/>
    <property type="evidence" value="ECO:0007669"/>
    <property type="project" value="TreeGrafter"/>
</dbReference>
<evidence type="ECO:0000256" key="2">
    <source>
        <dbReference type="SAM" id="MobiDB-lite"/>
    </source>
</evidence>
<reference evidence="3" key="4">
    <citation type="submission" date="2025-09" db="UniProtKB">
        <authorList>
            <consortium name="Ensembl"/>
        </authorList>
    </citation>
    <scope>IDENTIFICATION</scope>
</reference>
<dbReference type="Bgee" id="ENSAMXG00000005037">
    <property type="expression patterns" value="Expressed in testis and 5 other cell types or tissues"/>
</dbReference>
<feature type="compositionally biased region" description="Basic and acidic residues" evidence="2">
    <location>
        <begin position="75"/>
        <end position="84"/>
    </location>
</feature>
<reference evidence="4" key="1">
    <citation type="submission" date="2013-03" db="EMBL/GenBank/DDBJ databases">
        <authorList>
            <person name="Jeffery W."/>
            <person name="Warren W."/>
            <person name="Wilson R.K."/>
        </authorList>
    </citation>
    <scope>NUCLEOTIDE SEQUENCE</scope>
    <source>
        <strain evidence="4">female</strain>
    </source>
</reference>
<dbReference type="InterPro" id="IPR029343">
    <property type="entry name" value="CCDC14"/>
</dbReference>
<dbReference type="Ensembl" id="ENSAMXT00000005161.2">
    <property type="protein sequence ID" value="ENSAMXP00000005161.2"/>
    <property type="gene ID" value="ENSAMXG00000005037.2"/>
</dbReference>
<name>W5KC50_ASTMX</name>
<keyword evidence="1" id="KW-0175">Coiled coil</keyword>
<accession>W5KC50</accession>
<dbReference type="GO" id="GO:0034451">
    <property type="term" value="C:centriolar satellite"/>
    <property type="evidence" value="ECO:0007669"/>
    <property type="project" value="TreeGrafter"/>
</dbReference>
<dbReference type="Proteomes" id="UP000018467">
    <property type="component" value="Unassembled WGS sequence"/>
</dbReference>